<dbReference type="Gene3D" id="1.10.3470.10">
    <property type="entry name" value="ABC transporter involved in vitamin B12 uptake, BtuC"/>
    <property type="match status" value="1"/>
</dbReference>
<keyword evidence="5" id="KW-1003">Cell membrane</keyword>
<dbReference type="InterPro" id="IPR001626">
    <property type="entry name" value="ABC_TroCD"/>
</dbReference>
<comment type="similarity">
    <text evidence="3 13">Belongs to the ABC-3 integral membrane protein family.</text>
</comment>
<dbReference type="GO" id="GO:0010043">
    <property type="term" value="P:response to zinc ion"/>
    <property type="evidence" value="ECO:0007669"/>
    <property type="project" value="TreeGrafter"/>
</dbReference>
<keyword evidence="10" id="KW-0406">Ion transport</keyword>
<keyword evidence="6 13" id="KW-0812">Transmembrane</keyword>
<evidence type="ECO:0000256" key="13">
    <source>
        <dbReference type="RuleBase" id="RU003943"/>
    </source>
</evidence>
<evidence type="ECO:0000256" key="12">
    <source>
        <dbReference type="ARBA" id="ARBA00040080"/>
    </source>
</evidence>
<evidence type="ECO:0000256" key="8">
    <source>
        <dbReference type="ARBA" id="ARBA00022906"/>
    </source>
</evidence>
<accession>A0A937DLK3</accession>
<proteinExistence type="inferred from homology"/>
<dbReference type="GO" id="GO:0006829">
    <property type="term" value="P:zinc ion transport"/>
    <property type="evidence" value="ECO:0007669"/>
    <property type="project" value="UniProtKB-KW"/>
</dbReference>
<evidence type="ECO:0000256" key="10">
    <source>
        <dbReference type="ARBA" id="ARBA00023065"/>
    </source>
</evidence>
<keyword evidence="8" id="KW-0864">Zinc transport</keyword>
<dbReference type="PANTHER" id="PTHR30477">
    <property type="entry name" value="ABC-TRANSPORTER METAL-BINDING PROTEIN"/>
    <property type="match status" value="1"/>
</dbReference>
<comment type="subcellular location">
    <subcellularLocation>
        <location evidence="2 13">Cell membrane</location>
        <topology evidence="2 13">Multi-pass membrane protein</topology>
    </subcellularLocation>
</comment>
<dbReference type="AlphaFoldDB" id="A0A937DLK3"/>
<organism evidence="15 16">
    <name type="scientific">Candidatus Liberibacter ctenarytainae</name>
    <dbReference type="NCBI Taxonomy" id="2020335"/>
    <lineage>
        <taxon>Bacteria</taxon>
        <taxon>Pseudomonadati</taxon>
        <taxon>Pseudomonadota</taxon>
        <taxon>Alphaproteobacteria</taxon>
        <taxon>Hyphomicrobiales</taxon>
        <taxon>Rhizobiaceae</taxon>
        <taxon>Liberibacter</taxon>
    </lineage>
</organism>
<evidence type="ECO:0000256" key="3">
    <source>
        <dbReference type="ARBA" id="ARBA00008034"/>
    </source>
</evidence>
<evidence type="ECO:0000256" key="11">
    <source>
        <dbReference type="ARBA" id="ARBA00023136"/>
    </source>
</evidence>
<evidence type="ECO:0000313" key="15">
    <source>
        <dbReference type="EMBL" id="MBL0848654.1"/>
    </source>
</evidence>
<dbReference type="EMBL" id="SEOL01000001">
    <property type="protein sequence ID" value="MBL0848654.1"/>
    <property type="molecule type" value="Genomic_DNA"/>
</dbReference>
<dbReference type="Proteomes" id="UP000736856">
    <property type="component" value="Unassembled WGS sequence"/>
</dbReference>
<evidence type="ECO:0000256" key="9">
    <source>
        <dbReference type="ARBA" id="ARBA00022989"/>
    </source>
</evidence>
<feature type="transmembrane region" description="Helical" evidence="14">
    <location>
        <begin position="49"/>
        <end position="73"/>
    </location>
</feature>
<feature type="transmembrane region" description="Helical" evidence="14">
    <location>
        <begin position="243"/>
        <end position="264"/>
    </location>
</feature>
<feature type="transmembrane region" description="Helical" evidence="14">
    <location>
        <begin position="85"/>
        <end position="108"/>
    </location>
</feature>
<dbReference type="SUPFAM" id="SSF81345">
    <property type="entry name" value="ABC transporter involved in vitamin B12 uptake, BtuC"/>
    <property type="match status" value="1"/>
</dbReference>
<evidence type="ECO:0000256" key="1">
    <source>
        <dbReference type="ARBA" id="ARBA00002313"/>
    </source>
</evidence>
<keyword evidence="9 14" id="KW-1133">Transmembrane helix</keyword>
<keyword evidence="7" id="KW-0862">Zinc</keyword>
<evidence type="ECO:0000256" key="4">
    <source>
        <dbReference type="ARBA" id="ARBA00022448"/>
    </source>
</evidence>
<reference evidence="15" key="1">
    <citation type="submission" date="2019-02" db="EMBL/GenBank/DDBJ databases">
        <title>A novel Candidatus Liberibacter species associated with the New Zealand native fuchsia psyllid, Ctenarytaina fuchsiae.</title>
        <authorList>
            <person name="Thompson S.M."/>
            <person name="Jorgensen N."/>
            <person name="David C."/>
            <person name="Bulman S.R."/>
            <person name="Smith G.R."/>
        </authorList>
    </citation>
    <scope>NUCLEOTIDE SEQUENCE</scope>
    <source>
        <strain evidence="15">Oxford</strain>
    </source>
</reference>
<feature type="transmembrane region" description="Helical" evidence="14">
    <location>
        <begin position="214"/>
        <end position="236"/>
    </location>
</feature>
<keyword evidence="11 14" id="KW-0472">Membrane</keyword>
<dbReference type="GO" id="GO:0043190">
    <property type="term" value="C:ATP-binding cassette (ABC) transporter complex"/>
    <property type="evidence" value="ECO:0007669"/>
    <property type="project" value="InterPro"/>
</dbReference>
<comment type="caution">
    <text evidence="15">The sequence shown here is derived from an EMBL/GenBank/DDBJ whole genome shotgun (WGS) entry which is preliminary data.</text>
</comment>
<keyword evidence="4 13" id="KW-0813">Transport</keyword>
<dbReference type="GO" id="GO:0055085">
    <property type="term" value="P:transmembrane transport"/>
    <property type="evidence" value="ECO:0007669"/>
    <property type="project" value="InterPro"/>
</dbReference>
<gene>
    <name evidence="15" type="ORF">EU981_00905</name>
</gene>
<evidence type="ECO:0000256" key="14">
    <source>
        <dbReference type="SAM" id="Phobius"/>
    </source>
</evidence>
<comment type="function">
    <text evidence="1">Involved in the high-affinity zinc uptake transport system.</text>
</comment>
<evidence type="ECO:0000256" key="7">
    <source>
        <dbReference type="ARBA" id="ARBA00022833"/>
    </source>
</evidence>
<feature type="transmembrane region" description="Helical" evidence="14">
    <location>
        <begin position="128"/>
        <end position="150"/>
    </location>
</feature>
<protein>
    <recommendedName>
        <fullName evidence="12">High-affinity zinc uptake system membrane protein ZnuB</fullName>
    </recommendedName>
</protein>
<dbReference type="PANTHER" id="PTHR30477:SF23">
    <property type="entry name" value="HIGH-AFFINITY ZINC UPTAKE SYSTEM MEMBRANE PROTEIN ZNUB"/>
    <property type="match status" value="1"/>
</dbReference>
<dbReference type="CDD" id="cd06550">
    <property type="entry name" value="TM_ABC_iron-siderophores_like"/>
    <property type="match status" value="1"/>
</dbReference>
<evidence type="ECO:0000313" key="16">
    <source>
        <dbReference type="Proteomes" id="UP000736856"/>
    </source>
</evidence>
<name>A0A937DLK3_9HYPH</name>
<evidence type="ECO:0000256" key="6">
    <source>
        <dbReference type="ARBA" id="ARBA00022692"/>
    </source>
</evidence>
<sequence>MFNDFFMRALLAGIGLVLSTGPLGCFIVWQRMAYFGDTIAHSALLGVSLSLMFELPLSICIFIIALSTSIIVIQIQKNESFSSDSILGMMAHSTLSIGLIILSFMDWVRVDLTSFLFGDILAVSTNDIILIWSIGILNIAILIKIWKPLLAITVNYELAKAEGINPEKNKFIFTVVTALMISVAIKVIGITLITSLLILPTVAARRFSTSPENMAVITTAIGIFGIIAGLYGSLIFDIPSGPSIIVTILLLFIISFIPIPKGYFFNKKRM</sequence>
<dbReference type="Pfam" id="PF00950">
    <property type="entry name" value="ABC-3"/>
    <property type="match status" value="1"/>
</dbReference>
<evidence type="ECO:0000256" key="2">
    <source>
        <dbReference type="ARBA" id="ARBA00004651"/>
    </source>
</evidence>
<evidence type="ECO:0000256" key="5">
    <source>
        <dbReference type="ARBA" id="ARBA00022475"/>
    </source>
</evidence>
<dbReference type="InterPro" id="IPR037294">
    <property type="entry name" value="ABC_BtuC-like"/>
</dbReference>
<feature type="transmembrane region" description="Helical" evidence="14">
    <location>
        <begin position="171"/>
        <end position="199"/>
    </location>
</feature>